<sequence length="49" mass="5205">MTTTTVTSAPATHIDLHALFRPVLTALRFTGHFVVALVGVIFLGSASEH</sequence>
<evidence type="ECO:0000313" key="2">
    <source>
        <dbReference type="EMBL" id="SFQ97579.1"/>
    </source>
</evidence>
<dbReference type="RefSeq" id="WP_177320242.1">
    <property type="nucleotide sequence ID" value="NZ_FOYL01000001.1"/>
</dbReference>
<feature type="transmembrane region" description="Helical" evidence="1">
    <location>
        <begin position="26"/>
        <end position="46"/>
    </location>
</feature>
<evidence type="ECO:0000313" key="3">
    <source>
        <dbReference type="Proteomes" id="UP000198583"/>
    </source>
</evidence>
<dbReference type="EMBL" id="FOYL01000001">
    <property type="protein sequence ID" value="SFQ97579.1"/>
    <property type="molecule type" value="Genomic_DNA"/>
</dbReference>
<keyword evidence="3" id="KW-1185">Reference proteome</keyword>
<reference evidence="3" key="1">
    <citation type="submission" date="2016-10" db="EMBL/GenBank/DDBJ databases">
        <authorList>
            <person name="Varghese N."/>
            <person name="Submissions S."/>
        </authorList>
    </citation>
    <scope>NUCLEOTIDE SEQUENCE [LARGE SCALE GENOMIC DNA]</scope>
    <source>
        <strain evidence="3">DSM 44232</strain>
    </source>
</reference>
<dbReference type="AlphaFoldDB" id="A0A1I6CWH0"/>
<name>A0A1I6CWH0_9PSEU</name>
<keyword evidence="1" id="KW-0812">Transmembrane</keyword>
<evidence type="ECO:0000256" key="1">
    <source>
        <dbReference type="SAM" id="Phobius"/>
    </source>
</evidence>
<dbReference type="Proteomes" id="UP000198583">
    <property type="component" value="Unassembled WGS sequence"/>
</dbReference>
<gene>
    <name evidence="2" type="ORF">SAMN04488564_101474</name>
</gene>
<accession>A0A1I6CWH0</accession>
<proteinExistence type="predicted"/>
<organism evidence="2 3">
    <name type="scientific">Lentzea waywayandensis</name>
    <dbReference type="NCBI Taxonomy" id="84724"/>
    <lineage>
        <taxon>Bacteria</taxon>
        <taxon>Bacillati</taxon>
        <taxon>Actinomycetota</taxon>
        <taxon>Actinomycetes</taxon>
        <taxon>Pseudonocardiales</taxon>
        <taxon>Pseudonocardiaceae</taxon>
        <taxon>Lentzea</taxon>
    </lineage>
</organism>
<dbReference type="STRING" id="84724.SAMN04488564_101474"/>
<protein>
    <submittedName>
        <fullName evidence="2">Uncharacterized protein</fullName>
    </submittedName>
</protein>
<keyword evidence="1" id="KW-0472">Membrane</keyword>
<keyword evidence="1" id="KW-1133">Transmembrane helix</keyword>